<evidence type="ECO:0000313" key="4">
    <source>
        <dbReference type="EMBL" id="CAJ0967798.1"/>
    </source>
</evidence>
<evidence type="ECO:0000313" key="5">
    <source>
        <dbReference type="Proteomes" id="UP001176940"/>
    </source>
</evidence>
<evidence type="ECO:0000259" key="3">
    <source>
        <dbReference type="PROSITE" id="PS51644"/>
    </source>
</evidence>
<gene>
    <name evidence="4" type="ORF">RIMI_LOCUS22508692</name>
</gene>
<keyword evidence="5" id="KW-1185">Reference proteome</keyword>
<feature type="compositionally biased region" description="Basic and acidic residues" evidence="2">
    <location>
        <begin position="676"/>
        <end position="689"/>
    </location>
</feature>
<proteinExistence type="predicted"/>
<feature type="domain" description="HTH OST-type" evidence="3">
    <location>
        <begin position="1"/>
        <end position="74"/>
    </location>
</feature>
<evidence type="ECO:0000256" key="1">
    <source>
        <dbReference type="ARBA" id="ARBA00022782"/>
    </source>
</evidence>
<name>A0ABN9MQY7_9NEOB</name>
<dbReference type="PROSITE" id="PS51644">
    <property type="entry name" value="HTH_OST"/>
    <property type="match status" value="2"/>
</dbReference>
<dbReference type="Gene3D" id="3.30.420.610">
    <property type="entry name" value="LOTUS domain-like"/>
    <property type="match status" value="2"/>
</dbReference>
<dbReference type="Pfam" id="PF12872">
    <property type="entry name" value="OST-HTH"/>
    <property type="match status" value="2"/>
</dbReference>
<organism evidence="4 5">
    <name type="scientific">Ranitomeya imitator</name>
    <name type="common">mimic poison frog</name>
    <dbReference type="NCBI Taxonomy" id="111125"/>
    <lineage>
        <taxon>Eukaryota</taxon>
        <taxon>Metazoa</taxon>
        <taxon>Chordata</taxon>
        <taxon>Craniata</taxon>
        <taxon>Vertebrata</taxon>
        <taxon>Euteleostomi</taxon>
        <taxon>Amphibia</taxon>
        <taxon>Batrachia</taxon>
        <taxon>Anura</taxon>
        <taxon>Neobatrachia</taxon>
        <taxon>Hyloidea</taxon>
        <taxon>Dendrobatidae</taxon>
        <taxon>Dendrobatinae</taxon>
        <taxon>Ranitomeya</taxon>
    </lineage>
</organism>
<feature type="domain" description="HTH OST-type" evidence="3">
    <location>
        <begin position="296"/>
        <end position="366"/>
    </location>
</feature>
<reference evidence="4" key="1">
    <citation type="submission" date="2023-07" db="EMBL/GenBank/DDBJ databases">
        <authorList>
            <person name="Stuckert A."/>
        </authorList>
    </citation>
    <scope>NUCLEOTIDE SEQUENCE</scope>
</reference>
<feature type="region of interest" description="Disordered" evidence="2">
    <location>
        <begin position="573"/>
        <end position="625"/>
    </location>
</feature>
<feature type="region of interest" description="Disordered" evidence="2">
    <location>
        <begin position="655"/>
        <end position="690"/>
    </location>
</feature>
<dbReference type="InterPro" id="IPR041966">
    <property type="entry name" value="LOTUS-like"/>
</dbReference>
<dbReference type="EMBL" id="CAUEEQ010078613">
    <property type="protein sequence ID" value="CAJ0967798.1"/>
    <property type="molecule type" value="Genomic_DNA"/>
</dbReference>
<dbReference type="Proteomes" id="UP001176940">
    <property type="component" value="Unassembled WGS sequence"/>
</dbReference>
<feature type="compositionally biased region" description="Polar residues" evidence="2">
    <location>
        <begin position="166"/>
        <end position="178"/>
    </location>
</feature>
<feature type="region of interest" description="Disordered" evidence="2">
    <location>
        <begin position="703"/>
        <end position="726"/>
    </location>
</feature>
<protein>
    <recommendedName>
        <fullName evidence="3">HTH OST-type domain-containing protein</fullName>
    </recommendedName>
</protein>
<accession>A0ABN9MQY7</accession>
<evidence type="ECO:0000256" key="2">
    <source>
        <dbReference type="SAM" id="MobiDB-lite"/>
    </source>
</evidence>
<feature type="compositionally biased region" description="Pro residues" evidence="2">
    <location>
        <begin position="98"/>
        <end position="110"/>
    </location>
</feature>
<feature type="compositionally biased region" description="Polar residues" evidence="2">
    <location>
        <begin position="655"/>
        <end position="668"/>
    </location>
</feature>
<dbReference type="CDD" id="cd08824">
    <property type="entry name" value="LOTUS"/>
    <property type="match status" value="1"/>
</dbReference>
<dbReference type="InterPro" id="IPR025605">
    <property type="entry name" value="OST-HTH/LOTUS_dom"/>
</dbReference>
<keyword evidence="1" id="KW-0221">Differentiation</keyword>
<feature type="region of interest" description="Disordered" evidence="2">
    <location>
        <begin position="471"/>
        <end position="501"/>
    </location>
</feature>
<sequence length="793" mass="87222">MDEILKSEIFVVVHGKTEGVSFEEFGGLFRQVHGYYLNLSNYGYSSMRALLNDMNDLVEVKTINKQPMIRCKSPSRHHVVVSNVNTLPQAKEQVPEQPTVPLPTSRPSPGPAKKTGQAQPTPLLQQKAVKVKSTKLATGKKSKETIKPQYCQTTQPHSPAVKHTDSPQPGSSSHGNTAKSHRFPANQKPPTAKPVPAAPANKKAGLPPTPGTIVNGSPFYTNCMPMVAHAGTKPNVSYASACKSNLNMNQFNHGGQQFPPNNVRFVVNPGVNSSNVPQFSNVPQPSGAEHRPSIQPGSVIKQNIEQLLSQYDGGLSVFQLQKLYLTMFRQPLKFRGSVTLKHLLVELKDVVKTEGLGVQMVVYPGSARRNPSTPAKGDQDAALKRTVFLTKGDLPPREVALGQHSADSLQSQNDKLEEAAQLSFSDDLNLVSGLTTKNGLSQNASEDYSLPQIILHSSGFSFVMEQKVHDPDKESAMNLSNNLDSHNEQKTPSHNSTLNGPEHLQQILSGANASTLLPDTEPHKSLVPQVENTEHKRLQSHNSMNVIGTHRQATAPSLQPSVTFHTENNCSLSDYPALPTRVNRKTKSGLVPVEEPPSKQKSISRNRNKYEQEELSNGRDVQTKNTIEKTSQVEATISPSTIDPTKTDDPCVPGTEQSMLMSSDVQKNVKTHSSQRKQDKPMLQKKQVEDFSNAERIAYSLQETPMQQEAPVEQSKPPNNLEMTPEQEDTLTWQTKILCKRVSHDDLPWRAGASADVTALQGLQEHNDGPELWLWAYVKTQTMLTASNHCKIV</sequence>
<feature type="region of interest" description="Disordered" evidence="2">
    <location>
        <begin position="86"/>
        <end position="210"/>
    </location>
</feature>
<comment type="caution">
    <text evidence="4">The sequence shown here is derived from an EMBL/GenBank/DDBJ whole genome shotgun (WGS) entry which is preliminary data.</text>
</comment>